<reference evidence="2" key="1">
    <citation type="submission" date="2016-03" db="EMBL/GenBank/DDBJ databases">
        <title>Updated assembly of Pseudogymnoascus destructans, the fungus causing white-nose syndrome of bats.</title>
        <authorList>
            <person name="Palmer J.M."/>
            <person name="Drees K.P."/>
            <person name="Foster J.T."/>
            <person name="Lindner D.L."/>
        </authorList>
    </citation>
    <scope>NUCLEOTIDE SEQUENCE [LARGE SCALE GENOMIC DNA]</scope>
    <source>
        <strain evidence="2">20631-21</strain>
    </source>
</reference>
<dbReference type="OrthoDB" id="3439175at2759"/>
<dbReference type="AlphaFoldDB" id="A0A177A1D2"/>
<feature type="region of interest" description="Disordered" evidence="1">
    <location>
        <begin position="47"/>
        <end position="84"/>
    </location>
</feature>
<dbReference type="GeneID" id="36291124"/>
<dbReference type="RefSeq" id="XP_024321274.1">
    <property type="nucleotide sequence ID" value="XM_024471642.1"/>
</dbReference>
<proteinExistence type="predicted"/>
<feature type="compositionally biased region" description="Basic and acidic residues" evidence="1">
    <location>
        <begin position="47"/>
        <end position="62"/>
    </location>
</feature>
<dbReference type="Proteomes" id="UP000077154">
    <property type="component" value="Unassembled WGS sequence"/>
</dbReference>
<feature type="compositionally biased region" description="Polar residues" evidence="1">
    <location>
        <begin position="63"/>
        <end position="84"/>
    </location>
</feature>
<name>A0A177A1D2_9PEZI</name>
<protein>
    <submittedName>
        <fullName evidence="2">Uncharacterized protein</fullName>
    </submittedName>
</protein>
<dbReference type="VEuPathDB" id="FungiDB:GMDG_08188"/>
<dbReference type="EMBL" id="KV441406">
    <property type="protein sequence ID" value="OAF55976.1"/>
    <property type="molecule type" value="Genomic_DNA"/>
</dbReference>
<gene>
    <name evidence="2" type="ORF">VC83_08081</name>
</gene>
<accession>A0A177A1D2</accession>
<organism evidence="2">
    <name type="scientific">Pseudogymnoascus destructans</name>
    <dbReference type="NCBI Taxonomy" id="655981"/>
    <lineage>
        <taxon>Eukaryota</taxon>
        <taxon>Fungi</taxon>
        <taxon>Dikarya</taxon>
        <taxon>Ascomycota</taxon>
        <taxon>Pezizomycotina</taxon>
        <taxon>Leotiomycetes</taxon>
        <taxon>Thelebolales</taxon>
        <taxon>Thelebolaceae</taxon>
        <taxon>Pseudogymnoascus</taxon>
    </lineage>
</organism>
<sequence length="284" mass="32702">MIGFIRKRTQCTRKCEERENNSDIEEDEDALLRDQLLRDFAATDEQDKGRLEIADSKTEKSDNTGCPTERTSSSNALEKSVDGLSSLNDDTPYWLRTANSTEKVENRPMVRLQNEDSLDRDRMKDCCELTKFNPEQKQLLEDMLQSLVSGEDDETQVQKMSALMMSMILQSLKGFDRFDSPMIHFAAVLGIVEDEKRLRRGDEYSYMLAEFMYCIRVLFVEHALPAATRGEQTRDNIDQFLELRRGYLVVGSYSPCSFLIKMLGYGKTIEHAENQSAQHYLEPV</sequence>
<evidence type="ECO:0000313" key="2">
    <source>
        <dbReference type="EMBL" id="OAF55976.1"/>
    </source>
</evidence>
<evidence type="ECO:0000256" key="1">
    <source>
        <dbReference type="SAM" id="MobiDB-lite"/>
    </source>
</evidence>